<accession>A0ABU2YBM5</accession>
<reference evidence="1 2" key="1">
    <citation type="submission" date="2023-09" db="EMBL/GenBank/DDBJ databases">
        <authorList>
            <person name="Rey-Velasco X."/>
        </authorList>
    </citation>
    <scope>NUCLEOTIDE SEQUENCE [LARGE SCALE GENOMIC DNA]</scope>
    <source>
        <strain evidence="1 2">W242</strain>
    </source>
</reference>
<dbReference type="Proteomes" id="UP001254488">
    <property type="component" value="Unassembled WGS sequence"/>
</dbReference>
<evidence type="ECO:0000313" key="2">
    <source>
        <dbReference type="Proteomes" id="UP001254488"/>
    </source>
</evidence>
<name>A0ABU2YBM5_9FLAO</name>
<protein>
    <submittedName>
        <fullName evidence="1">Uncharacterized protein</fullName>
    </submittedName>
</protein>
<sequence>MKQYTTFEELDRDIKYYKLKANIEQEELKMGFSQTQDQIENLLSPVSILMNILSGIAKKAAVLKIVDLFFGGKKSK</sequence>
<gene>
    <name evidence="1" type="ORF">RM538_06220</name>
</gene>
<evidence type="ECO:0000313" key="1">
    <source>
        <dbReference type="EMBL" id="MDT0555592.1"/>
    </source>
</evidence>
<dbReference type="RefSeq" id="WP_311332542.1">
    <property type="nucleotide sequence ID" value="NZ_JAVRHZ010000002.1"/>
</dbReference>
<proteinExistence type="predicted"/>
<keyword evidence="2" id="KW-1185">Reference proteome</keyword>
<dbReference type="EMBL" id="JAVRHZ010000002">
    <property type="protein sequence ID" value="MDT0555592.1"/>
    <property type="molecule type" value="Genomic_DNA"/>
</dbReference>
<organism evidence="1 2">
    <name type="scientific">Patiriisocius hiemis</name>
    <dbReference type="NCBI Taxonomy" id="3075604"/>
    <lineage>
        <taxon>Bacteria</taxon>
        <taxon>Pseudomonadati</taxon>
        <taxon>Bacteroidota</taxon>
        <taxon>Flavobacteriia</taxon>
        <taxon>Flavobacteriales</taxon>
        <taxon>Flavobacteriaceae</taxon>
        <taxon>Patiriisocius</taxon>
    </lineage>
</organism>
<comment type="caution">
    <text evidence="1">The sequence shown here is derived from an EMBL/GenBank/DDBJ whole genome shotgun (WGS) entry which is preliminary data.</text>
</comment>